<geneLocation type="plasmid" evidence="4">
    <name>p-a-sy</name>
</geneLocation>
<dbReference type="Proteomes" id="UP000028534">
    <property type="component" value="Unassembled WGS sequence"/>
</dbReference>
<name>A0A084E9Y5_SPHYA</name>
<dbReference type="EMBL" id="JGVR01000047">
    <property type="protein sequence ID" value="KEZ14777.1"/>
    <property type="molecule type" value="Genomic_DNA"/>
</dbReference>
<evidence type="ECO:0008006" key="5">
    <source>
        <dbReference type="Google" id="ProtNLM"/>
    </source>
</evidence>
<dbReference type="EMBL" id="CP053022">
    <property type="protein sequence ID" value="QJR05653.1"/>
    <property type="molecule type" value="Genomic_DNA"/>
</dbReference>
<accession>A0A084E9Y5</accession>
<evidence type="ECO:0000313" key="3">
    <source>
        <dbReference type="Proteomes" id="UP000028534"/>
    </source>
</evidence>
<sequence length="334" mass="36919">MDRSDLMLAYAKAHGALERLDDRWATSPVAGAWRARMAWTERHALAWADSFDIPADALVFDKRGRLRSGDYDLTHCKDAIGAPISRRALLEEPEQLLAWLGGERAGAGPDSRWETIQAIETWSRASTALPPAPPLLMAARLSSLWRRHAPLGRGDVVASLLIGDRWSMGRQPGSQGGLVALGMRHNGGRWKTASGEEAEHLWLGAIRAGAMAHLELENRLRAFAMRVRHVLVRRRRSGQLGELMAFAMERPLINSSDVAQRTGLTHAGAIKLLSIAHDEGLLIETTGQASYRRYAIPLSEPQSATLVEQQRSQPMFAEPLGEVEAKNHPFQEPF</sequence>
<evidence type="ECO:0000313" key="2">
    <source>
        <dbReference type="EMBL" id="QJR05653.1"/>
    </source>
</evidence>
<evidence type="ECO:0000313" key="4">
    <source>
        <dbReference type="Proteomes" id="UP000502611"/>
    </source>
</evidence>
<organism evidence="1 3">
    <name type="scientific">Sphingobium yanoikuyae</name>
    <name type="common">Sphingomonas yanoikuyae</name>
    <dbReference type="NCBI Taxonomy" id="13690"/>
    <lineage>
        <taxon>Bacteria</taxon>
        <taxon>Pseudomonadati</taxon>
        <taxon>Pseudomonadota</taxon>
        <taxon>Alphaproteobacteria</taxon>
        <taxon>Sphingomonadales</taxon>
        <taxon>Sphingomonadaceae</taxon>
        <taxon>Sphingobium</taxon>
    </lineage>
</organism>
<keyword evidence="2" id="KW-0614">Plasmid</keyword>
<dbReference type="AlphaFoldDB" id="A0A084E9Y5"/>
<reference evidence="1 3" key="1">
    <citation type="submission" date="2014-03" db="EMBL/GenBank/DDBJ databases">
        <title>Genome sequence of Sphingobium yanoikuyae B1.</title>
        <authorList>
            <person name="Gan H.M."/>
            <person name="Gan H.Y."/>
            <person name="Savka M.A."/>
        </authorList>
    </citation>
    <scope>NUCLEOTIDE SEQUENCE [LARGE SCALE GENOMIC DNA]</scope>
    <source>
        <strain evidence="1 3">B1</strain>
    </source>
</reference>
<proteinExistence type="predicted"/>
<gene>
    <name evidence="1" type="ORF">CP98_04682</name>
    <name evidence="2" type="ORF">HH800_25610</name>
</gene>
<dbReference type="Proteomes" id="UP000502611">
    <property type="component" value="Plasmid p-A-Sy"/>
</dbReference>
<dbReference type="RefSeq" id="WP_157228533.1">
    <property type="nucleotide sequence ID" value="NZ_CAUUIR010000042.1"/>
</dbReference>
<protein>
    <recommendedName>
        <fullName evidence="5">HTH DNA binding domain-containing protein</fullName>
    </recommendedName>
</protein>
<geneLocation type="plasmid" evidence="2">
    <name>p-A-Sy</name>
</geneLocation>
<dbReference type="PATRIC" id="fig|13690.10.peg.4826"/>
<reference evidence="2 4" key="2">
    <citation type="submission" date="2020-04" db="EMBL/GenBank/DDBJ databases">
        <title>The Whole Genome Analysis of High salt-tolerant Sphingobium yanoikuyae YC-XJ2 with Aryl organophosphorus flame retardants (aryl-OPFRs)-degrading capacity and characteristics of Related phosphotriesterase.</title>
        <authorList>
            <person name="Li X."/>
        </authorList>
    </citation>
    <scope>NUCLEOTIDE SEQUENCE [LARGE SCALE GENOMIC DNA]</scope>
    <source>
        <strain evidence="2 4">YC-XJ2</strain>
        <plasmid evidence="2">p-A-Sy</plasmid>
        <plasmid evidence="4">p-a-sy</plasmid>
    </source>
</reference>
<evidence type="ECO:0000313" key="1">
    <source>
        <dbReference type="EMBL" id="KEZ14777.1"/>
    </source>
</evidence>